<evidence type="ECO:0000256" key="7">
    <source>
        <dbReference type="SAM" id="SignalP"/>
    </source>
</evidence>
<organism evidence="9 10">
    <name type="scientific">Mucilaginibacter psychrotolerans</name>
    <dbReference type="NCBI Taxonomy" id="1524096"/>
    <lineage>
        <taxon>Bacteria</taxon>
        <taxon>Pseudomonadati</taxon>
        <taxon>Bacteroidota</taxon>
        <taxon>Sphingobacteriia</taxon>
        <taxon>Sphingobacteriales</taxon>
        <taxon>Sphingobacteriaceae</taxon>
        <taxon>Mucilaginibacter</taxon>
    </lineage>
</organism>
<comment type="caution">
    <text evidence="9">The sequence shown here is derived from an EMBL/GenBank/DDBJ whole genome shotgun (WGS) entry which is preliminary data.</text>
</comment>
<comment type="similarity">
    <text evidence="2 6">Belongs to the FKBP-type PPIase family.</text>
</comment>
<evidence type="ECO:0000256" key="4">
    <source>
        <dbReference type="ARBA" id="ARBA00023235"/>
    </source>
</evidence>
<dbReference type="Proteomes" id="UP000297540">
    <property type="component" value="Unassembled WGS sequence"/>
</dbReference>
<evidence type="ECO:0000256" key="6">
    <source>
        <dbReference type="RuleBase" id="RU003915"/>
    </source>
</evidence>
<dbReference type="EC" id="5.2.1.8" evidence="6"/>
<proteinExistence type="inferred from homology"/>
<dbReference type="PANTHER" id="PTHR43811:SF19">
    <property type="entry name" value="39 KDA FK506-BINDING NUCLEAR PROTEIN"/>
    <property type="match status" value="1"/>
</dbReference>
<dbReference type="AlphaFoldDB" id="A0A4Y8S524"/>
<protein>
    <recommendedName>
        <fullName evidence="6">Peptidyl-prolyl cis-trans isomerase</fullName>
        <ecNumber evidence="6">5.2.1.8</ecNumber>
    </recommendedName>
</protein>
<evidence type="ECO:0000256" key="1">
    <source>
        <dbReference type="ARBA" id="ARBA00000971"/>
    </source>
</evidence>
<dbReference type="EMBL" id="SOZE01000035">
    <property type="protein sequence ID" value="TFF34048.1"/>
    <property type="molecule type" value="Genomic_DNA"/>
</dbReference>
<feature type="signal peptide" evidence="7">
    <location>
        <begin position="1"/>
        <end position="19"/>
    </location>
</feature>
<name>A0A4Y8S524_9SPHI</name>
<dbReference type="Gene3D" id="3.10.50.40">
    <property type="match status" value="1"/>
</dbReference>
<evidence type="ECO:0000259" key="8">
    <source>
        <dbReference type="PROSITE" id="PS50059"/>
    </source>
</evidence>
<keyword evidence="3 5" id="KW-0697">Rotamase</keyword>
<dbReference type="GO" id="GO:0003755">
    <property type="term" value="F:peptidyl-prolyl cis-trans isomerase activity"/>
    <property type="evidence" value="ECO:0007669"/>
    <property type="project" value="UniProtKB-UniRule"/>
</dbReference>
<gene>
    <name evidence="9" type="ORF">E2R66_23440</name>
</gene>
<dbReference type="PROSITE" id="PS50059">
    <property type="entry name" value="FKBP_PPIASE"/>
    <property type="match status" value="1"/>
</dbReference>
<evidence type="ECO:0000256" key="2">
    <source>
        <dbReference type="ARBA" id="ARBA00006577"/>
    </source>
</evidence>
<evidence type="ECO:0000313" key="9">
    <source>
        <dbReference type="EMBL" id="TFF34048.1"/>
    </source>
</evidence>
<keyword evidence="10" id="KW-1185">Reference proteome</keyword>
<sequence>MKKYILILSLLVVGFSACKKEAKFDAAAQAVADDNAIKAYLAANTSITATKDASGIYYQIITPGSGTNPTVSSNVTVNYVGKLLDGSQFDKGTAVSFPLANVIQGWQKGIPFLKPGGRMVLIIPSALAYGNSSPGAGIPANSVLVFTVDLLSVTN</sequence>
<keyword evidence="7" id="KW-0732">Signal</keyword>
<dbReference type="PANTHER" id="PTHR43811">
    <property type="entry name" value="FKBP-TYPE PEPTIDYL-PROLYL CIS-TRANS ISOMERASE FKPA"/>
    <property type="match status" value="1"/>
</dbReference>
<dbReference type="OrthoDB" id="669809at2"/>
<dbReference type="InterPro" id="IPR046357">
    <property type="entry name" value="PPIase_dom_sf"/>
</dbReference>
<dbReference type="Pfam" id="PF00254">
    <property type="entry name" value="FKBP_C"/>
    <property type="match status" value="1"/>
</dbReference>
<evidence type="ECO:0000313" key="10">
    <source>
        <dbReference type="Proteomes" id="UP000297540"/>
    </source>
</evidence>
<feature type="domain" description="PPIase FKBP-type" evidence="8">
    <location>
        <begin position="72"/>
        <end position="154"/>
    </location>
</feature>
<dbReference type="InterPro" id="IPR001179">
    <property type="entry name" value="PPIase_FKBP_dom"/>
</dbReference>
<feature type="chain" id="PRO_5021363307" description="Peptidyl-prolyl cis-trans isomerase" evidence="7">
    <location>
        <begin position="20"/>
        <end position="155"/>
    </location>
</feature>
<dbReference type="RefSeq" id="WP_133235447.1">
    <property type="nucleotide sequence ID" value="NZ_SOZE01000035.1"/>
</dbReference>
<accession>A0A4Y8S524</accession>
<evidence type="ECO:0000256" key="5">
    <source>
        <dbReference type="PROSITE-ProRule" id="PRU00277"/>
    </source>
</evidence>
<comment type="catalytic activity">
    <reaction evidence="1 5 6">
        <text>[protein]-peptidylproline (omega=180) = [protein]-peptidylproline (omega=0)</text>
        <dbReference type="Rhea" id="RHEA:16237"/>
        <dbReference type="Rhea" id="RHEA-COMP:10747"/>
        <dbReference type="Rhea" id="RHEA-COMP:10748"/>
        <dbReference type="ChEBI" id="CHEBI:83833"/>
        <dbReference type="ChEBI" id="CHEBI:83834"/>
        <dbReference type="EC" id="5.2.1.8"/>
    </reaction>
</comment>
<evidence type="ECO:0000256" key="3">
    <source>
        <dbReference type="ARBA" id="ARBA00023110"/>
    </source>
</evidence>
<dbReference type="PROSITE" id="PS51257">
    <property type="entry name" value="PROKAR_LIPOPROTEIN"/>
    <property type="match status" value="1"/>
</dbReference>
<keyword evidence="4 5" id="KW-0413">Isomerase</keyword>
<reference evidence="9 10" key="1">
    <citation type="journal article" date="2017" name="Int. J. Syst. Evol. Microbiol.">
        <title>Mucilaginibacterpsychrotolerans sp. nov., isolated from peatlands.</title>
        <authorList>
            <person name="Deng Y."/>
            <person name="Shen L."/>
            <person name="Xu B."/>
            <person name="Liu Y."/>
            <person name="Gu Z."/>
            <person name="Liu H."/>
            <person name="Zhou Y."/>
        </authorList>
    </citation>
    <scope>NUCLEOTIDE SEQUENCE [LARGE SCALE GENOMIC DNA]</scope>
    <source>
        <strain evidence="9 10">NH7-4</strain>
    </source>
</reference>
<dbReference type="SUPFAM" id="SSF54534">
    <property type="entry name" value="FKBP-like"/>
    <property type="match status" value="1"/>
</dbReference>